<dbReference type="HOGENOM" id="CLU_018204_2_0_6"/>
<dbReference type="KEGG" id="gsn:YC6258_05643"/>
<organism evidence="4 5">
    <name type="scientific">Gynuella sunshinyii YC6258</name>
    <dbReference type="NCBI Taxonomy" id="1445510"/>
    <lineage>
        <taxon>Bacteria</taxon>
        <taxon>Pseudomonadati</taxon>
        <taxon>Pseudomonadota</taxon>
        <taxon>Gammaproteobacteria</taxon>
        <taxon>Oceanospirillales</taxon>
        <taxon>Saccharospirillaceae</taxon>
        <taxon>Gynuella</taxon>
    </lineage>
</organism>
<dbReference type="Pfam" id="PF02771">
    <property type="entry name" value="Acyl-CoA_dh_N"/>
    <property type="match status" value="1"/>
</dbReference>
<proteinExistence type="predicted"/>
<dbReference type="InterPro" id="IPR036250">
    <property type="entry name" value="AcylCo_DH-like_C"/>
</dbReference>
<dbReference type="Pfam" id="PF08028">
    <property type="entry name" value="Acyl-CoA_dh_2"/>
    <property type="match status" value="1"/>
</dbReference>
<dbReference type="InterPro" id="IPR037069">
    <property type="entry name" value="AcylCoA_DH/ox_N_sf"/>
</dbReference>
<dbReference type="OrthoDB" id="7316074at2"/>
<name>A0A0C5VU23_9GAMM</name>
<dbReference type="InterPro" id="IPR009100">
    <property type="entry name" value="AcylCoA_DH/oxidase_NM_dom_sf"/>
</dbReference>
<feature type="domain" description="Acyl-CoA dehydrogenase/oxidase N-terminal" evidence="2">
    <location>
        <begin position="17"/>
        <end position="94"/>
    </location>
</feature>
<protein>
    <submittedName>
        <fullName evidence="4">Acyl-CoA dehydrogenase</fullName>
    </submittedName>
</protein>
<evidence type="ECO:0000259" key="3">
    <source>
        <dbReference type="Pfam" id="PF08028"/>
    </source>
</evidence>
<evidence type="ECO:0000259" key="2">
    <source>
        <dbReference type="Pfam" id="PF02771"/>
    </source>
</evidence>
<keyword evidence="5" id="KW-1185">Reference proteome</keyword>
<dbReference type="InterPro" id="IPR013786">
    <property type="entry name" value="AcylCoA_DH/ox_N"/>
</dbReference>
<dbReference type="Proteomes" id="UP000032266">
    <property type="component" value="Chromosome"/>
</dbReference>
<dbReference type="Gene3D" id="2.40.110.10">
    <property type="entry name" value="Butyryl-CoA Dehydrogenase, subunit A, domain 2"/>
    <property type="match status" value="1"/>
</dbReference>
<gene>
    <name evidence="4" type="ORF">YC6258_05643</name>
</gene>
<sequence length="388" mass="43697">MKTINPMLQRLREVLPQIAANAEKTEQIRQMPEENVRLLKSVRLHHAFLPKAYGGLEISLPEFTDCIAELAGACCSTAWAFSLLCTHNHQLAMFSRQCQDEVWGNNPDAVACSSIAPIGRYEEADGGVLFSGDMTWSSGCDHADWALVGFNREVDGNKVYCFAAIPRQDYQIVDNWHSMAMKGSGTKTLEIRKAFVPEHRISAAKDMMEGRSKGYGLYPDSDIYTTPYRPYFASGFAAMALGTAERMLEIYREYNQSRVRAYTGAAVKISIPALTRLAESTHQVKAARAFLEATWQEHKEHGEQRKYPDPETLIYWRTNQAYAVKMCNEATDRLFKGLGGSNWMLDREAQRVWRDNHMTAAHAYTDYDVCAQILGRGLMGLEPDPGLL</sequence>
<dbReference type="InterPro" id="IPR013107">
    <property type="entry name" value="Acyl-CoA_DH_C"/>
</dbReference>
<dbReference type="EMBL" id="CP007142">
    <property type="protein sequence ID" value="AJQ97671.1"/>
    <property type="molecule type" value="Genomic_DNA"/>
</dbReference>
<evidence type="ECO:0000313" key="5">
    <source>
        <dbReference type="Proteomes" id="UP000032266"/>
    </source>
</evidence>
<dbReference type="PANTHER" id="PTHR43884:SF12">
    <property type="entry name" value="ISOVALERYL-COA DEHYDROGENASE, MITOCHONDRIAL-RELATED"/>
    <property type="match status" value="1"/>
</dbReference>
<dbReference type="Gene3D" id="1.10.540.10">
    <property type="entry name" value="Acyl-CoA dehydrogenase/oxidase, N-terminal domain"/>
    <property type="match status" value="1"/>
</dbReference>
<dbReference type="RefSeq" id="WP_044619356.1">
    <property type="nucleotide sequence ID" value="NZ_CP007142.1"/>
</dbReference>
<dbReference type="AlphaFoldDB" id="A0A0C5VU23"/>
<evidence type="ECO:0000256" key="1">
    <source>
        <dbReference type="ARBA" id="ARBA00023002"/>
    </source>
</evidence>
<dbReference type="CDD" id="cd01159">
    <property type="entry name" value="NcnH"/>
    <property type="match status" value="1"/>
</dbReference>
<dbReference type="InterPro" id="IPR046373">
    <property type="entry name" value="Acyl-CoA_Oxase/DH_mid-dom_sf"/>
</dbReference>
<dbReference type="PANTHER" id="PTHR43884">
    <property type="entry name" value="ACYL-COA DEHYDROGENASE"/>
    <property type="match status" value="1"/>
</dbReference>
<dbReference type="GO" id="GO:0003995">
    <property type="term" value="F:acyl-CoA dehydrogenase activity"/>
    <property type="evidence" value="ECO:0007669"/>
    <property type="project" value="TreeGrafter"/>
</dbReference>
<dbReference type="SUPFAM" id="SSF56645">
    <property type="entry name" value="Acyl-CoA dehydrogenase NM domain-like"/>
    <property type="match status" value="1"/>
</dbReference>
<feature type="domain" description="Acyl-CoA dehydrogenase C-terminal" evidence="3">
    <location>
        <begin position="235"/>
        <end position="366"/>
    </location>
</feature>
<dbReference type="PATRIC" id="fig|1445510.3.peg.5604"/>
<dbReference type="GO" id="GO:0050660">
    <property type="term" value="F:flavin adenine dinucleotide binding"/>
    <property type="evidence" value="ECO:0007669"/>
    <property type="project" value="InterPro"/>
</dbReference>
<keyword evidence="1" id="KW-0560">Oxidoreductase</keyword>
<accession>A0A0C5VU23</accession>
<dbReference type="Gene3D" id="1.20.140.10">
    <property type="entry name" value="Butyryl-CoA Dehydrogenase, subunit A, domain 3"/>
    <property type="match status" value="1"/>
</dbReference>
<reference evidence="4 5" key="1">
    <citation type="submission" date="2014-01" db="EMBL/GenBank/DDBJ databases">
        <title>Full genme sequencing of cellulolytic bacterium Gynuella sunshinyii YC6258T gen. nov., sp. nov.</title>
        <authorList>
            <person name="Khan H."/>
            <person name="Chung E.J."/>
            <person name="Chung Y.R."/>
        </authorList>
    </citation>
    <scope>NUCLEOTIDE SEQUENCE [LARGE SCALE GENOMIC DNA]</scope>
    <source>
        <strain evidence="4 5">YC6258</strain>
    </source>
</reference>
<evidence type="ECO:0000313" key="4">
    <source>
        <dbReference type="EMBL" id="AJQ97671.1"/>
    </source>
</evidence>
<dbReference type="STRING" id="1445510.YC6258_05643"/>
<dbReference type="NCBIfam" id="NF045920">
    <property type="entry name" value="HphnlacHdxOX"/>
    <property type="match status" value="1"/>
</dbReference>
<dbReference type="SUPFAM" id="SSF47203">
    <property type="entry name" value="Acyl-CoA dehydrogenase C-terminal domain-like"/>
    <property type="match status" value="1"/>
</dbReference>
<dbReference type="PIRSF" id="PIRSF016578">
    <property type="entry name" value="HsaA"/>
    <property type="match status" value="1"/>
</dbReference>